<sequence>MKGRPIYLLLIYMLSVILSYSHSLDDQEEHQQGSMRLELIHRHAPNNLGERQPKTQLERIKELLQHDIIRQSTISYRRHLSQKNTIGEAWEMPTTSSGNGGIRMPIYAGRDYGTGLYFTQLRVGTPSQKFKLIVDTGSELTWLNCRYQCGDNCTKEGARDQRSVFRADLSSSFKTIPCFSRFCKVGLMNLFSLTTCPTPLAPCSYDYRYSDGSSALGIFANETVTAGLNNGKKTNIHKVLIGCSGSFQGFGFDKADGVMGLAYSKYSFTSKATEKFGGKFSYCLVDHLSHKNVSNYLIFGAQKNRQSFLSNMRYTKLELGLITPFYAVNVLGISVGGVMLKIPFGVWDANLGGGTILDSGTSLTYLTMPAYKPVMASLEKSLTKLKRIDLEGVPMKYCFNSTGFDESLVPRVTIHFIDGARFEPHLKSYVVDVADGVKCLGFVPANWPGTNVIGNIMQQNYLWQFDLVRPTTLGFAASTCA</sequence>
<reference evidence="11" key="1">
    <citation type="submission" date="2016-04" db="EMBL/GenBank/DDBJ databases">
        <title>Cephalotus genome sequencing.</title>
        <authorList>
            <person name="Fukushima K."/>
            <person name="Hasebe M."/>
            <person name="Fang X."/>
        </authorList>
    </citation>
    <scope>NUCLEOTIDE SEQUENCE [LARGE SCALE GENOMIC DNA]</scope>
    <source>
        <strain evidence="11">cv. St1</strain>
    </source>
</reference>
<feature type="signal peptide" evidence="8">
    <location>
        <begin position="1"/>
        <end position="23"/>
    </location>
</feature>
<dbReference type="Proteomes" id="UP000187406">
    <property type="component" value="Unassembled WGS sequence"/>
</dbReference>
<dbReference type="PANTHER" id="PTHR47967:SF69">
    <property type="entry name" value="ASPARTIC PROTEINASE NANA, CHLOROPLAST"/>
    <property type="match status" value="1"/>
</dbReference>
<dbReference type="Gene3D" id="2.40.70.10">
    <property type="entry name" value="Acid Proteases"/>
    <property type="match status" value="2"/>
</dbReference>
<keyword evidence="5" id="KW-0325">Glycoprotein</keyword>
<name>A0A1Q3BA34_CEPFO</name>
<organism evidence="10 11">
    <name type="scientific">Cephalotus follicularis</name>
    <name type="common">Albany pitcher plant</name>
    <dbReference type="NCBI Taxonomy" id="3775"/>
    <lineage>
        <taxon>Eukaryota</taxon>
        <taxon>Viridiplantae</taxon>
        <taxon>Streptophyta</taxon>
        <taxon>Embryophyta</taxon>
        <taxon>Tracheophyta</taxon>
        <taxon>Spermatophyta</taxon>
        <taxon>Magnoliopsida</taxon>
        <taxon>eudicotyledons</taxon>
        <taxon>Gunneridae</taxon>
        <taxon>Pentapetalae</taxon>
        <taxon>rosids</taxon>
        <taxon>fabids</taxon>
        <taxon>Oxalidales</taxon>
        <taxon>Cephalotaceae</taxon>
        <taxon>Cephalotus</taxon>
    </lineage>
</organism>
<evidence type="ECO:0000256" key="7">
    <source>
        <dbReference type="RuleBase" id="RU000454"/>
    </source>
</evidence>
<dbReference type="SUPFAM" id="SSF50630">
    <property type="entry name" value="Acid proteases"/>
    <property type="match status" value="1"/>
</dbReference>
<feature type="domain" description="Peptidase A1" evidence="9">
    <location>
        <begin position="117"/>
        <end position="476"/>
    </location>
</feature>
<evidence type="ECO:0000256" key="4">
    <source>
        <dbReference type="ARBA" id="ARBA00022801"/>
    </source>
</evidence>
<gene>
    <name evidence="10" type="ORF">CFOL_v3_08401</name>
</gene>
<proteinExistence type="inferred from homology"/>
<dbReference type="InterPro" id="IPR034161">
    <property type="entry name" value="Pepsin-like_plant"/>
</dbReference>
<keyword evidence="4 7" id="KW-0378">Hydrolase</keyword>
<feature type="chain" id="PRO_5012411009" evidence="8">
    <location>
        <begin position="24"/>
        <end position="481"/>
    </location>
</feature>
<evidence type="ECO:0000256" key="8">
    <source>
        <dbReference type="SAM" id="SignalP"/>
    </source>
</evidence>
<dbReference type="InterPro" id="IPR051708">
    <property type="entry name" value="Plant_Aspart_Prot_A1"/>
</dbReference>
<comment type="similarity">
    <text evidence="1 7">Belongs to the peptidase A1 family.</text>
</comment>
<protein>
    <submittedName>
        <fullName evidence="10">Asp domain-containing protein</fullName>
    </submittedName>
</protein>
<dbReference type="STRING" id="3775.A0A1Q3BA34"/>
<dbReference type="GO" id="GO:0006508">
    <property type="term" value="P:proteolysis"/>
    <property type="evidence" value="ECO:0007669"/>
    <property type="project" value="UniProtKB-KW"/>
</dbReference>
<evidence type="ECO:0000256" key="6">
    <source>
        <dbReference type="PIRSR" id="PIRSR601461-1"/>
    </source>
</evidence>
<dbReference type="Pfam" id="PF14543">
    <property type="entry name" value="TAXi_N"/>
    <property type="match status" value="1"/>
</dbReference>
<dbReference type="CDD" id="cd05476">
    <property type="entry name" value="pepsin_A_like_plant"/>
    <property type="match status" value="1"/>
</dbReference>
<dbReference type="OrthoDB" id="2747330at2759"/>
<dbReference type="FunFam" id="2.40.70.10:FF:000033">
    <property type="entry name" value="Aspartyl protease family protein"/>
    <property type="match status" value="1"/>
</dbReference>
<dbReference type="PROSITE" id="PS00141">
    <property type="entry name" value="ASP_PROTEASE"/>
    <property type="match status" value="1"/>
</dbReference>
<evidence type="ECO:0000313" key="11">
    <source>
        <dbReference type="Proteomes" id="UP000187406"/>
    </source>
</evidence>
<dbReference type="Pfam" id="PF14541">
    <property type="entry name" value="TAXi_C"/>
    <property type="match status" value="1"/>
</dbReference>
<dbReference type="InterPro" id="IPR001969">
    <property type="entry name" value="Aspartic_peptidase_AS"/>
</dbReference>
<feature type="active site" evidence="6">
    <location>
        <position position="358"/>
    </location>
</feature>
<evidence type="ECO:0000313" key="10">
    <source>
        <dbReference type="EMBL" id="GAV64886.1"/>
    </source>
</evidence>
<feature type="active site" evidence="6">
    <location>
        <position position="135"/>
    </location>
</feature>
<keyword evidence="2 7" id="KW-0645">Protease</keyword>
<dbReference type="InParanoid" id="A0A1Q3BA34"/>
<dbReference type="EMBL" id="BDDD01000373">
    <property type="protein sequence ID" value="GAV64886.1"/>
    <property type="molecule type" value="Genomic_DNA"/>
</dbReference>
<dbReference type="FunCoup" id="A0A1Q3BA34">
    <property type="interactions" value="19"/>
</dbReference>
<keyword evidence="3 7" id="KW-0064">Aspartyl protease</keyword>
<dbReference type="InterPro" id="IPR032861">
    <property type="entry name" value="TAXi_N"/>
</dbReference>
<evidence type="ECO:0000256" key="3">
    <source>
        <dbReference type="ARBA" id="ARBA00022750"/>
    </source>
</evidence>
<keyword evidence="8" id="KW-0732">Signal</keyword>
<dbReference type="GO" id="GO:0004190">
    <property type="term" value="F:aspartic-type endopeptidase activity"/>
    <property type="evidence" value="ECO:0007669"/>
    <property type="project" value="UniProtKB-KW"/>
</dbReference>
<dbReference type="InterPro" id="IPR032799">
    <property type="entry name" value="TAXi_C"/>
</dbReference>
<evidence type="ECO:0000256" key="1">
    <source>
        <dbReference type="ARBA" id="ARBA00007447"/>
    </source>
</evidence>
<evidence type="ECO:0000259" key="9">
    <source>
        <dbReference type="PROSITE" id="PS51767"/>
    </source>
</evidence>
<dbReference type="PROSITE" id="PS51767">
    <property type="entry name" value="PEPTIDASE_A1"/>
    <property type="match status" value="1"/>
</dbReference>
<keyword evidence="11" id="KW-1185">Reference proteome</keyword>
<comment type="caution">
    <text evidence="10">The sequence shown here is derived from an EMBL/GenBank/DDBJ whole genome shotgun (WGS) entry which is preliminary data.</text>
</comment>
<dbReference type="InterPro" id="IPR001461">
    <property type="entry name" value="Aspartic_peptidase_A1"/>
</dbReference>
<dbReference type="PANTHER" id="PTHR47967">
    <property type="entry name" value="OS07G0603500 PROTEIN-RELATED"/>
    <property type="match status" value="1"/>
</dbReference>
<evidence type="ECO:0000256" key="2">
    <source>
        <dbReference type="ARBA" id="ARBA00022670"/>
    </source>
</evidence>
<accession>A0A1Q3BA34</accession>
<dbReference type="PRINTS" id="PR00792">
    <property type="entry name" value="PEPSIN"/>
</dbReference>
<dbReference type="AlphaFoldDB" id="A0A1Q3BA34"/>
<dbReference type="InterPro" id="IPR033121">
    <property type="entry name" value="PEPTIDASE_A1"/>
</dbReference>
<dbReference type="InterPro" id="IPR021109">
    <property type="entry name" value="Peptidase_aspartic_dom_sf"/>
</dbReference>
<evidence type="ECO:0000256" key="5">
    <source>
        <dbReference type="ARBA" id="ARBA00023180"/>
    </source>
</evidence>